<evidence type="ECO:0000313" key="3">
    <source>
        <dbReference type="EMBL" id="TRY62980.1"/>
    </source>
</evidence>
<feature type="region of interest" description="Disordered" evidence="2">
    <location>
        <begin position="155"/>
        <end position="214"/>
    </location>
</feature>
<feature type="compositionally biased region" description="Basic and acidic residues" evidence="2">
    <location>
        <begin position="347"/>
        <end position="356"/>
    </location>
</feature>
<feature type="region of interest" description="Disordered" evidence="2">
    <location>
        <begin position="1"/>
        <end position="36"/>
    </location>
</feature>
<keyword evidence="4" id="KW-1185">Reference proteome</keyword>
<feature type="compositionally biased region" description="Polar residues" evidence="2">
    <location>
        <begin position="155"/>
        <end position="170"/>
    </location>
</feature>
<feature type="compositionally biased region" description="Basic residues" evidence="2">
    <location>
        <begin position="173"/>
        <end position="184"/>
    </location>
</feature>
<reference evidence="3 4" key="1">
    <citation type="journal article" date="2018" name="Nat. Ecol. Evol.">
        <title>Genomic signatures of mitonuclear coevolution across populations of Tigriopus californicus.</title>
        <authorList>
            <person name="Barreto F.S."/>
            <person name="Watson E.T."/>
            <person name="Lima T.G."/>
            <person name="Willett C.S."/>
            <person name="Edmands S."/>
            <person name="Li W."/>
            <person name="Burton R.S."/>
        </authorList>
    </citation>
    <scope>NUCLEOTIDE SEQUENCE [LARGE SCALE GENOMIC DNA]</scope>
    <source>
        <strain evidence="3 4">San Diego</strain>
    </source>
</reference>
<dbReference type="AlphaFoldDB" id="A0A553NC09"/>
<sequence length="468" mass="53056">MEKMPTSTGSSASSPLNTNPSTPDNHHHQLQQQQRQSLIIHPIETEPLSDDDWRGKYLDMKHCYRDVKQKNKIQAKRARQLLVAVTAKLQEKEDEIEKIRNLHHVELTRICQSLLHLQACMTREQERLEGILLERDLTIQSQKLEMDRLKEQNQSLLQGQKTPSNRQHGSFRQYKKEKKSHHRSNVTDDLGSMGSSEESPSSTPKNSRPPLRLSLSTGSVENLTYGLNSLSIPPKKGILKSASSYGSLDLSSNPGSILHNLQKMIQNHPLVTEKLAKIEHEKSDSGRESEEFEHSMEHQPLSLPPMSNIVKSRSDSANSSFDSTNDSLPDGIVQEMKNKGWRMSLRVPDRKKEKPPKPPPRSSTTKLTTTNGPASIVNVENGKLIEPHKTIVNIKPDEAKLEKRVTFSQETVEHVQAEVMIFDPAEKNAIKLLDETIKNYKPSFESTTRFGSETKSIKKDVSYFEPYL</sequence>
<feature type="region of interest" description="Disordered" evidence="2">
    <location>
        <begin position="280"/>
        <end position="373"/>
    </location>
</feature>
<evidence type="ECO:0000256" key="1">
    <source>
        <dbReference type="SAM" id="Coils"/>
    </source>
</evidence>
<evidence type="ECO:0000313" key="4">
    <source>
        <dbReference type="Proteomes" id="UP000318571"/>
    </source>
</evidence>
<feature type="non-terminal residue" evidence="3">
    <location>
        <position position="468"/>
    </location>
</feature>
<gene>
    <name evidence="3" type="ORF">TCAL_10948</name>
</gene>
<feature type="compositionally biased region" description="Polar residues" evidence="2">
    <location>
        <begin position="1"/>
        <end position="23"/>
    </location>
</feature>
<dbReference type="EMBL" id="VCGU01000458">
    <property type="protein sequence ID" value="TRY62980.1"/>
    <property type="molecule type" value="Genomic_DNA"/>
</dbReference>
<feature type="coiled-coil region" evidence="1">
    <location>
        <begin position="75"/>
        <end position="102"/>
    </location>
</feature>
<organism evidence="3 4">
    <name type="scientific">Tigriopus californicus</name>
    <name type="common">Marine copepod</name>
    <dbReference type="NCBI Taxonomy" id="6832"/>
    <lineage>
        <taxon>Eukaryota</taxon>
        <taxon>Metazoa</taxon>
        <taxon>Ecdysozoa</taxon>
        <taxon>Arthropoda</taxon>
        <taxon>Crustacea</taxon>
        <taxon>Multicrustacea</taxon>
        <taxon>Hexanauplia</taxon>
        <taxon>Copepoda</taxon>
        <taxon>Harpacticoida</taxon>
        <taxon>Harpacticidae</taxon>
        <taxon>Tigriopus</taxon>
    </lineage>
</organism>
<name>A0A553NC09_TIGCA</name>
<dbReference type="Proteomes" id="UP000318571">
    <property type="component" value="Chromosome 10"/>
</dbReference>
<comment type="caution">
    <text evidence="3">The sequence shown here is derived from an EMBL/GenBank/DDBJ whole genome shotgun (WGS) entry which is preliminary data.</text>
</comment>
<feature type="compositionally biased region" description="Basic and acidic residues" evidence="2">
    <location>
        <begin position="280"/>
        <end position="297"/>
    </location>
</feature>
<protein>
    <submittedName>
        <fullName evidence="3">Uncharacterized protein</fullName>
    </submittedName>
</protein>
<evidence type="ECO:0000256" key="2">
    <source>
        <dbReference type="SAM" id="MobiDB-lite"/>
    </source>
</evidence>
<feature type="compositionally biased region" description="Low complexity" evidence="2">
    <location>
        <begin position="315"/>
        <end position="327"/>
    </location>
</feature>
<accession>A0A553NC09</accession>
<keyword evidence="1" id="KW-0175">Coiled coil</keyword>
<proteinExistence type="predicted"/>
<feature type="compositionally biased region" description="Low complexity" evidence="2">
    <location>
        <begin position="191"/>
        <end position="202"/>
    </location>
</feature>